<accession>A0A9D1UAK7</accession>
<dbReference type="Pfam" id="PF01041">
    <property type="entry name" value="DegT_DnrJ_EryC1"/>
    <property type="match status" value="1"/>
</dbReference>
<dbReference type="Gene3D" id="3.90.1150.10">
    <property type="entry name" value="Aspartate Aminotransferase, domain 1"/>
    <property type="match status" value="1"/>
</dbReference>
<organism evidence="5 6">
    <name type="scientific">Candidatus Bilophila faecipullorum</name>
    <dbReference type="NCBI Taxonomy" id="2838482"/>
    <lineage>
        <taxon>Bacteria</taxon>
        <taxon>Pseudomonadati</taxon>
        <taxon>Thermodesulfobacteriota</taxon>
        <taxon>Desulfovibrionia</taxon>
        <taxon>Desulfovibrionales</taxon>
        <taxon>Desulfovibrionaceae</taxon>
        <taxon>Bilophila</taxon>
    </lineage>
</organism>
<dbReference type="GO" id="GO:0030170">
    <property type="term" value="F:pyridoxal phosphate binding"/>
    <property type="evidence" value="ECO:0007669"/>
    <property type="project" value="TreeGrafter"/>
</dbReference>
<keyword evidence="3 4" id="KW-0663">Pyridoxal phosphate</keyword>
<dbReference type="GO" id="GO:0000271">
    <property type="term" value="P:polysaccharide biosynthetic process"/>
    <property type="evidence" value="ECO:0007669"/>
    <property type="project" value="TreeGrafter"/>
</dbReference>
<dbReference type="AlphaFoldDB" id="A0A9D1UAK7"/>
<dbReference type="InterPro" id="IPR015422">
    <property type="entry name" value="PyrdxlP-dep_Trfase_small"/>
</dbReference>
<dbReference type="PANTHER" id="PTHR30244">
    <property type="entry name" value="TRANSAMINASE"/>
    <property type="match status" value="1"/>
</dbReference>
<comment type="caution">
    <text evidence="5">The sequence shown here is derived from an EMBL/GenBank/DDBJ whole genome shotgun (WGS) entry which is preliminary data.</text>
</comment>
<sequence>MSMRLSRSIVGEAEAAAVHRVICEDGYLGIGSEVQRFEAEVAAYLGVPADWVVSANTGTAALHLAVESALGHGSGAEVLVPSLTFVASFQAIGAAGAVPVACDARLDTATIDLDDAERRLTSRTRAIMPVHYASNPVNLDAVYAFAQKHGLRVIEDAAHAFGCLYKGRKIGSFGDIACFSFDGIKNITCGEGGCLVTSDQAVADAARDGRLLSVEKDTEKRFSGQRSWEFDVERQGWRYHMSNIMAAIGRVQLARLDGEFAPKRRELAALYRERLSAVPGVALLEAEPEAWIIPHIFPVRILNGLKRRVIDALDAAGIPTGQHYKPNHLLTLYGGGKPSLPVTERLHEELLTLPLHPGLSREDVEAVCAGIVEAVNR</sequence>
<evidence type="ECO:0000256" key="2">
    <source>
        <dbReference type="PIRSR" id="PIRSR000390-1"/>
    </source>
</evidence>
<evidence type="ECO:0000256" key="1">
    <source>
        <dbReference type="ARBA" id="ARBA00037999"/>
    </source>
</evidence>
<dbReference type="Proteomes" id="UP000824264">
    <property type="component" value="Unassembled WGS sequence"/>
</dbReference>
<evidence type="ECO:0000256" key="4">
    <source>
        <dbReference type="RuleBase" id="RU004508"/>
    </source>
</evidence>
<feature type="active site" description="Proton acceptor" evidence="2">
    <location>
        <position position="185"/>
    </location>
</feature>
<evidence type="ECO:0000313" key="5">
    <source>
        <dbReference type="EMBL" id="HIW79621.1"/>
    </source>
</evidence>
<evidence type="ECO:0000313" key="6">
    <source>
        <dbReference type="Proteomes" id="UP000824264"/>
    </source>
</evidence>
<comment type="similarity">
    <text evidence="1 4">Belongs to the DegT/DnrJ/EryC1 family.</text>
</comment>
<dbReference type="GO" id="GO:0008483">
    <property type="term" value="F:transaminase activity"/>
    <property type="evidence" value="ECO:0007669"/>
    <property type="project" value="UniProtKB-KW"/>
</dbReference>
<dbReference type="EMBL" id="DXGI01000402">
    <property type="protein sequence ID" value="HIW79621.1"/>
    <property type="molecule type" value="Genomic_DNA"/>
</dbReference>
<dbReference type="Gene3D" id="3.40.640.10">
    <property type="entry name" value="Type I PLP-dependent aspartate aminotransferase-like (Major domain)"/>
    <property type="match status" value="1"/>
</dbReference>
<dbReference type="InterPro" id="IPR015424">
    <property type="entry name" value="PyrdxlP-dep_Trfase"/>
</dbReference>
<dbReference type="PIRSF" id="PIRSF000390">
    <property type="entry name" value="PLP_StrS"/>
    <property type="match status" value="1"/>
</dbReference>
<name>A0A9D1UAK7_9BACT</name>
<dbReference type="PANTHER" id="PTHR30244:SF34">
    <property type="entry name" value="DTDP-4-AMINO-4,6-DIDEOXYGALACTOSE TRANSAMINASE"/>
    <property type="match status" value="1"/>
</dbReference>
<protein>
    <submittedName>
        <fullName evidence="5">DegT/DnrJ/EryC1/StrS family aminotransferase</fullName>
    </submittedName>
</protein>
<dbReference type="CDD" id="cd00616">
    <property type="entry name" value="AHBA_syn"/>
    <property type="match status" value="1"/>
</dbReference>
<evidence type="ECO:0000256" key="3">
    <source>
        <dbReference type="PIRSR" id="PIRSR000390-2"/>
    </source>
</evidence>
<dbReference type="SUPFAM" id="SSF53383">
    <property type="entry name" value="PLP-dependent transferases"/>
    <property type="match status" value="1"/>
</dbReference>
<dbReference type="InterPro" id="IPR000653">
    <property type="entry name" value="DegT/StrS_aminotransferase"/>
</dbReference>
<keyword evidence="5" id="KW-0808">Transferase</keyword>
<reference evidence="5" key="2">
    <citation type="submission" date="2021-04" db="EMBL/GenBank/DDBJ databases">
        <authorList>
            <person name="Gilroy R."/>
        </authorList>
    </citation>
    <scope>NUCLEOTIDE SEQUENCE</scope>
    <source>
        <strain evidence="5">ChiSxjej5B17-1746</strain>
    </source>
</reference>
<keyword evidence="5" id="KW-0032">Aminotransferase</keyword>
<proteinExistence type="inferred from homology"/>
<feature type="modified residue" description="N6-(pyridoxal phosphate)lysine" evidence="3">
    <location>
        <position position="185"/>
    </location>
</feature>
<gene>
    <name evidence="5" type="ORF">H9874_10840</name>
</gene>
<reference evidence="5" key="1">
    <citation type="journal article" date="2021" name="PeerJ">
        <title>Extensive microbial diversity within the chicken gut microbiome revealed by metagenomics and culture.</title>
        <authorList>
            <person name="Gilroy R."/>
            <person name="Ravi A."/>
            <person name="Getino M."/>
            <person name="Pursley I."/>
            <person name="Horton D.L."/>
            <person name="Alikhan N.F."/>
            <person name="Baker D."/>
            <person name="Gharbi K."/>
            <person name="Hall N."/>
            <person name="Watson M."/>
            <person name="Adriaenssens E.M."/>
            <person name="Foster-Nyarko E."/>
            <person name="Jarju S."/>
            <person name="Secka A."/>
            <person name="Antonio M."/>
            <person name="Oren A."/>
            <person name="Chaudhuri R.R."/>
            <person name="La Ragione R."/>
            <person name="Hildebrand F."/>
            <person name="Pallen M.J."/>
        </authorList>
    </citation>
    <scope>NUCLEOTIDE SEQUENCE</scope>
    <source>
        <strain evidence="5">ChiSxjej5B17-1746</strain>
    </source>
</reference>
<dbReference type="InterPro" id="IPR015421">
    <property type="entry name" value="PyrdxlP-dep_Trfase_major"/>
</dbReference>